<name>A0ACB9Q5W7_BAUVA</name>
<comment type="caution">
    <text evidence="1">The sequence shown here is derived from an EMBL/GenBank/DDBJ whole genome shotgun (WGS) entry which is preliminary data.</text>
</comment>
<proteinExistence type="predicted"/>
<gene>
    <name evidence="1" type="ORF">L6164_003140</name>
</gene>
<protein>
    <submittedName>
        <fullName evidence="1">Uncharacterized protein</fullName>
    </submittedName>
</protein>
<reference evidence="1 2" key="1">
    <citation type="journal article" date="2022" name="DNA Res.">
        <title>Chromosomal-level genome assembly of the orchid tree Bauhinia variegata (Leguminosae; Cercidoideae) supports the allotetraploid origin hypothesis of Bauhinia.</title>
        <authorList>
            <person name="Zhong Y."/>
            <person name="Chen Y."/>
            <person name="Zheng D."/>
            <person name="Pang J."/>
            <person name="Liu Y."/>
            <person name="Luo S."/>
            <person name="Meng S."/>
            <person name="Qian L."/>
            <person name="Wei D."/>
            <person name="Dai S."/>
            <person name="Zhou R."/>
        </authorList>
    </citation>
    <scope>NUCLEOTIDE SEQUENCE [LARGE SCALE GENOMIC DNA]</scope>
    <source>
        <strain evidence="1">BV-YZ2020</strain>
    </source>
</reference>
<evidence type="ECO:0000313" key="1">
    <source>
        <dbReference type="EMBL" id="KAI4354260.1"/>
    </source>
</evidence>
<sequence length="94" mass="10646">MRAAAYNFKCRSDTIEPDYLQSGQLANLRKLSLSYNKFIGVIPTSLDQLMILKSLYFSSNYFAGAILSSLEQLVNLNYLDLSNNHFDGFTPQIL</sequence>
<dbReference type="EMBL" id="CM039427">
    <property type="protein sequence ID" value="KAI4354260.1"/>
    <property type="molecule type" value="Genomic_DNA"/>
</dbReference>
<organism evidence="1 2">
    <name type="scientific">Bauhinia variegata</name>
    <name type="common">Purple orchid tree</name>
    <name type="synonym">Phanera variegata</name>
    <dbReference type="NCBI Taxonomy" id="167791"/>
    <lineage>
        <taxon>Eukaryota</taxon>
        <taxon>Viridiplantae</taxon>
        <taxon>Streptophyta</taxon>
        <taxon>Embryophyta</taxon>
        <taxon>Tracheophyta</taxon>
        <taxon>Spermatophyta</taxon>
        <taxon>Magnoliopsida</taxon>
        <taxon>eudicotyledons</taxon>
        <taxon>Gunneridae</taxon>
        <taxon>Pentapetalae</taxon>
        <taxon>rosids</taxon>
        <taxon>fabids</taxon>
        <taxon>Fabales</taxon>
        <taxon>Fabaceae</taxon>
        <taxon>Cercidoideae</taxon>
        <taxon>Cercideae</taxon>
        <taxon>Bauhiniinae</taxon>
        <taxon>Bauhinia</taxon>
    </lineage>
</organism>
<keyword evidence="2" id="KW-1185">Reference proteome</keyword>
<dbReference type="Proteomes" id="UP000828941">
    <property type="component" value="Chromosome 2"/>
</dbReference>
<accession>A0ACB9Q5W7</accession>
<evidence type="ECO:0000313" key="2">
    <source>
        <dbReference type="Proteomes" id="UP000828941"/>
    </source>
</evidence>